<proteinExistence type="inferred from homology"/>
<dbReference type="Proteomes" id="UP000019028">
    <property type="component" value="Chromosome"/>
</dbReference>
<dbReference type="OrthoDB" id="6192129at2"/>
<dbReference type="RefSeq" id="WP_025421574.1">
    <property type="nucleotide sequence ID" value="NZ_CP006569.1"/>
</dbReference>
<dbReference type="GO" id="GO:0016829">
    <property type="term" value="F:lyase activity"/>
    <property type="evidence" value="ECO:0007669"/>
    <property type="project" value="UniProtKB-KW"/>
</dbReference>
<name>W0HRM2_9GAMM</name>
<dbReference type="GO" id="GO:0008233">
    <property type="term" value="F:peptidase activity"/>
    <property type="evidence" value="ECO:0007669"/>
    <property type="project" value="UniProtKB-KW"/>
</dbReference>
<evidence type="ECO:0000256" key="6">
    <source>
        <dbReference type="ARBA" id="ARBA00023125"/>
    </source>
</evidence>
<dbReference type="GO" id="GO:0006508">
    <property type="term" value="P:proteolysis"/>
    <property type="evidence" value="ECO:0007669"/>
    <property type="project" value="UniProtKB-KW"/>
</dbReference>
<reference evidence="9 10" key="1">
    <citation type="journal article" date="2014" name="Genome Biol. Evol.">
        <title>Genome degeneration and adaptation in a nascent stage of symbiosis.</title>
        <authorList>
            <person name="Oakeson K.F."/>
            <person name="Gil R."/>
            <person name="Clayton A.L."/>
            <person name="Dunn D.M."/>
            <person name="von Niederhausern A.C."/>
            <person name="Hamil C."/>
            <person name="Aoyagi A."/>
            <person name="Duval B."/>
            <person name="Baca A."/>
            <person name="Silva F.J."/>
            <person name="Vallier A."/>
            <person name="Jackson D.G."/>
            <person name="Latorre A."/>
            <person name="Weiss R.B."/>
            <person name="Heddi A."/>
            <person name="Moya A."/>
            <person name="Dale C."/>
        </authorList>
    </citation>
    <scope>NUCLEOTIDE SEQUENCE [LARGE SCALE GENOMIC DNA]</scope>
    <source>
        <strain evidence="9 10">HS1</strain>
    </source>
</reference>
<keyword evidence="3" id="KW-0227">DNA damage</keyword>
<evidence type="ECO:0000256" key="2">
    <source>
        <dbReference type="ARBA" id="ARBA00022670"/>
    </source>
</evidence>
<keyword evidence="10" id="KW-1185">Reference proteome</keyword>
<gene>
    <name evidence="9" type="ORF">Sant_1382</name>
</gene>
<dbReference type="GO" id="GO:0106300">
    <property type="term" value="P:protein-DNA covalent cross-linking repair"/>
    <property type="evidence" value="ECO:0007669"/>
    <property type="project" value="InterPro"/>
</dbReference>
<keyword evidence="6" id="KW-0238">DNA-binding</keyword>
<dbReference type="Gene3D" id="3.90.1680.10">
    <property type="entry name" value="SOS response associated peptidase-like"/>
    <property type="match status" value="1"/>
</dbReference>
<dbReference type="InterPro" id="IPR036590">
    <property type="entry name" value="SRAP-like"/>
</dbReference>
<organism evidence="9 10">
    <name type="scientific">Sodalis praecaptivus</name>
    <dbReference type="NCBI Taxonomy" id="1239307"/>
    <lineage>
        <taxon>Bacteria</taxon>
        <taxon>Pseudomonadati</taxon>
        <taxon>Pseudomonadota</taxon>
        <taxon>Gammaproteobacteria</taxon>
        <taxon>Enterobacterales</taxon>
        <taxon>Bruguierivoracaceae</taxon>
        <taxon>Sodalis</taxon>
    </lineage>
</organism>
<sequence>MCGRFVQYEARSDYLAALNSPLACQAAETEIPIGRYNISPGSRVLLLHRRDAELHLDAVTWGYHPQWAKENHQPAMVSTRSQTAPYSRLFKPLWRRGRALIPADGWYEWRTDPRHTTRKQPYFIYHIARRPLFFAAIGRFDSASPADHDGDGVVLLTGPGERGPVDTQSRPPLVFTGESARQWLDPALDRDDACALAEAGALPPTAFVWHPVSSAVSNIYNDSAQLIRPITDPVI</sequence>
<dbReference type="AlphaFoldDB" id="W0HRM2"/>
<dbReference type="PATRIC" id="fig|1239307.3.peg.1492"/>
<dbReference type="PANTHER" id="PTHR13604">
    <property type="entry name" value="DC12-RELATED"/>
    <property type="match status" value="1"/>
</dbReference>
<evidence type="ECO:0000256" key="1">
    <source>
        <dbReference type="ARBA" id="ARBA00008136"/>
    </source>
</evidence>
<evidence type="ECO:0000256" key="3">
    <source>
        <dbReference type="ARBA" id="ARBA00022763"/>
    </source>
</evidence>
<evidence type="ECO:0000313" key="9">
    <source>
        <dbReference type="EMBL" id="AHF76441.1"/>
    </source>
</evidence>
<dbReference type="InterPro" id="IPR003738">
    <property type="entry name" value="SRAP"/>
</dbReference>
<dbReference type="EMBL" id="CP006569">
    <property type="protein sequence ID" value="AHF76441.1"/>
    <property type="molecule type" value="Genomic_DNA"/>
</dbReference>
<evidence type="ECO:0000256" key="8">
    <source>
        <dbReference type="RuleBase" id="RU364100"/>
    </source>
</evidence>
<dbReference type="KEGG" id="sod:Sant_1382"/>
<dbReference type="HOGENOM" id="CLU_035990_6_1_6"/>
<accession>W0HRM2</accession>
<evidence type="ECO:0000256" key="4">
    <source>
        <dbReference type="ARBA" id="ARBA00022801"/>
    </source>
</evidence>
<keyword evidence="5" id="KW-0190">Covalent protein-DNA linkage</keyword>
<evidence type="ECO:0000256" key="5">
    <source>
        <dbReference type="ARBA" id="ARBA00023124"/>
    </source>
</evidence>
<comment type="similarity">
    <text evidence="1 8">Belongs to the SOS response-associated peptidase family.</text>
</comment>
<dbReference type="PANTHER" id="PTHR13604:SF0">
    <property type="entry name" value="ABASIC SITE PROCESSING PROTEIN HMCES"/>
    <property type="match status" value="1"/>
</dbReference>
<evidence type="ECO:0000313" key="10">
    <source>
        <dbReference type="Proteomes" id="UP000019028"/>
    </source>
</evidence>
<dbReference type="EC" id="3.4.-.-" evidence="8"/>
<dbReference type="SUPFAM" id="SSF143081">
    <property type="entry name" value="BB1717-like"/>
    <property type="match status" value="1"/>
</dbReference>
<protein>
    <recommendedName>
        <fullName evidence="8">Abasic site processing protein</fullName>
        <ecNumber evidence="8">3.4.-.-</ecNumber>
    </recommendedName>
</protein>
<evidence type="ECO:0000256" key="7">
    <source>
        <dbReference type="ARBA" id="ARBA00023239"/>
    </source>
</evidence>
<keyword evidence="2 8" id="KW-0645">Protease</keyword>
<keyword evidence="7" id="KW-0456">Lyase</keyword>
<keyword evidence="4 8" id="KW-0378">Hydrolase</keyword>
<dbReference type="GO" id="GO:0003697">
    <property type="term" value="F:single-stranded DNA binding"/>
    <property type="evidence" value="ECO:0007669"/>
    <property type="project" value="InterPro"/>
</dbReference>
<dbReference type="Pfam" id="PF02586">
    <property type="entry name" value="SRAP"/>
    <property type="match status" value="1"/>
</dbReference>